<sequence length="104" mass="12269">MSNAMVLLEGIGYIDDDDLEQFIENETTKYQDTYRDIVSTTVEEVKLYAEEMKRRKSEDIITTKKRKGRIEKIPNTCHLSTYGIWLWHDNDLCAPPYLFLIIFS</sequence>
<gene>
    <name evidence="1" type="ORF">DFA_12048</name>
</gene>
<organism evidence="1 2">
    <name type="scientific">Cavenderia fasciculata</name>
    <name type="common">Slime mold</name>
    <name type="synonym">Dictyostelium fasciculatum</name>
    <dbReference type="NCBI Taxonomy" id="261658"/>
    <lineage>
        <taxon>Eukaryota</taxon>
        <taxon>Amoebozoa</taxon>
        <taxon>Evosea</taxon>
        <taxon>Eumycetozoa</taxon>
        <taxon>Dictyostelia</taxon>
        <taxon>Acytosteliales</taxon>
        <taxon>Cavenderiaceae</taxon>
        <taxon>Cavenderia</taxon>
    </lineage>
</organism>
<dbReference type="GeneID" id="14865316"/>
<accession>F4QFH7</accession>
<reference evidence="2" key="1">
    <citation type="journal article" date="2011" name="Genome Res.">
        <title>Phylogeny-wide analysis of social amoeba genomes highlights ancient origins for complex intercellular communication.</title>
        <authorList>
            <person name="Heidel A.J."/>
            <person name="Lawal H.M."/>
            <person name="Felder M."/>
            <person name="Schilde C."/>
            <person name="Helps N.R."/>
            <person name="Tunggal B."/>
            <person name="Rivero F."/>
            <person name="John U."/>
            <person name="Schleicher M."/>
            <person name="Eichinger L."/>
            <person name="Platzer M."/>
            <person name="Noegel A.A."/>
            <person name="Schaap P."/>
            <person name="Gloeckner G."/>
        </authorList>
    </citation>
    <scope>NUCLEOTIDE SEQUENCE [LARGE SCALE GENOMIC DNA]</scope>
    <source>
        <strain evidence="2">SH3</strain>
    </source>
</reference>
<evidence type="ECO:0000313" key="1">
    <source>
        <dbReference type="EMBL" id="EGG14278.1"/>
    </source>
</evidence>
<dbReference type="Proteomes" id="UP000007797">
    <property type="component" value="Unassembled WGS sequence"/>
</dbReference>
<dbReference type="RefSeq" id="XP_004350987.1">
    <property type="nucleotide sequence ID" value="XM_004350935.1"/>
</dbReference>
<keyword evidence="2" id="KW-1185">Reference proteome</keyword>
<evidence type="ECO:0000313" key="2">
    <source>
        <dbReference type="Proteomes" id="UP000007797"/>
    </source>
</evidence>
<name>F4QFH7_CACFS</name>
<dbReference type="AlphaFoldDB" id="F4QFH7"/>
<dbReference type="KEGG" id="dfa:DFA_12048"/>
<proteinExistence type="predicted"/>
<protein>
    <submittedName>
        <fullName evidence="1">Uncharacterized protein</fullName>
    </submittedName>
</protein>
<dbReference type="EMBL" id="GL883029">
    <property type="protein sequence ID" value="EGG14278.1"/>
    <property type="molecule type" value="Genomic_DNA"/>
</dbReference>